<organism evidence="3 4">
    <name type="scientific">Legionella wadsworthii</name>
    <dbReference type="NCBI Taxonomy" id="28088"/>
    <lineage>
        <taxon>Bacteria</taxon>
        <taxon>Pseudomonadati</taxon>
        <taxon>Pseudomonadota</taxon>
        <taxon>Gammaproteobacteria</taxon>
        <taxon>Legionellales</taxon>
        <taxon>Legionellaceae</taxon>
        <taxon>Legionella</taxon>
    </lineage>
</organism>
<evidence type="ECO:0000256" key="1">
    <source>
        <dbReference type="SAM" id="MobiDB-lite"/>
    </source>
</evidence>
<sequence length="211" mass="23230">MKQRYEPVSMGGKKKERRKVSWNDGKIDGPIDQGYLTEGTAATLKKEKMNDQAEKLIEQGYTEIEAAVLAGKQTVKTETLWNHPLYHMSHEEIEKQKLKRDQLAVPAAPSLSSTAVQSPIILPFSPLFKEKEMEKTSSSPYLFLAKEKEVESPISLNTGSVEIDGENSIAYPPVKQEKGTNPYTFFSAANIGMSIAALAVAATIGIVASRK</sequence>
<accession>A0A378LMU8</accession>
<evidence type="ECO:0000256" key="2">
    <source>
        <dbReference type="SAM" id="Phobius"/>
    </source>
</evidence>
<keyword evidence="2" id="KW-0812">Transmembrane</keyword>
<keyword evidence="2" id="KW-0472">Membrane</keyword>
<dbReference type="AlphaFoldDB" id="A0A378LMU8"/>
<feature type="transmembrane region" description="Helical" evidence="2">
    <location>
        <begin position="183"/>
        <end position="208"/>
    </location>
</feature>
<protein>
    <submittedName>
        <fullName evidence="3">Uncharacterized protein</fullName>
    </submittedName>
</protein>
<name>A0A378LMU8_9GAMM</name>
<reference evidence="3 4" key="1">
    <citation type="submission" date="2018-06" db="EMBL/GenBank/DDBJ databases">
        <authorList>
            <consortium name="Pathogen Informatics"/>
            <person name="Doyle S."/>
        </authorList>
    </citation>
    <scope>NUCLEOTIDE SEQUENCE [LARGE SCALE GENOMIC DNA]</scope>
    <source>
        <strain evidence="3 4">NCTC11532</strain>
    </source>
</reference>
<dbReference type="Proteomes" id="UP000255297">
    <property type="component" value="Unassembled WGS sequence"/>
</dbReference>
<proteinExistence type="predicted"/>
<keyword evidence="2" id="KW-1133">Transmembrane helix</keyword>
<dbReference type="OrthoDB" id="5653837at2"/>
<feature type="region of interest" description="Disordered" evidence="1">
    <location>
        <begin position="1"/>
        <end position="25"/>
    </location>
</feature>
<dbReference type="EMBL" id="UGPB01000001">
    <property type="protein sequence ID" value="STY28236.1"/>
    <property type="molecule type" value="Genomic_DNA"/>
</dbReference>
<dbReference type="RefSeq" id="WP_051635440.1">
    <property type="nucleotide sequence ID" value="NZ_CAAAIS010000002.1"/>
</dbReference>
<evidence type="ECO:0000313" key="3">
    <source>
        <dbReference type="EMBL" id="STY28236.1"/>
    </source>
</evidence>
<keyword evidence="4" id="KW-1185">Reference proteome</keyword>
<dbReference type="STRING" id="1122170.GCA_000701265_02272"/>
<gene>
    <name evidence="3" type="ORF">NCTC11532_00406</name>
</gene>
<evidence type="ECO:0000313" key="4">
    <source>
        <dbReference type="Proteomes" id="UP000255297"/>
    </source>
</evidence>